<reference evidence="1" key="1">
    <citation type="thesis" date="2021" institute="BYU ScholarsArchive" country="Provo, UT, USA">
        <title>Applications of and Algorithms for Genome Assembly and Genomic Analyses with an Emphasis on Marine Teleosts.</title>
        <authorList>
            <person name="Pickett B.D."/>
        </authorList>
    </citation>
    <scope>NUCLEOTIDE SEQUENCE</scope>
    <source>
        <strain evidence="1">HI-2016</strain>
    </source>
</reference>
<comment type="caution">
    <text evidence="1">The sequence shown here is derived from an EMBL/GenBank/DDBJ whole genome shotgun (WGS) entry which is preliminary data.</text>
</comment>
<protein>
    <submittedName>
        <fullName evidence="1">Uncharacterized protein</fullName>
    </submittedName>
</protein>
<dbReference type="AlphaFoldDB" id="A0A8T2NU43"/>
<evidence type="ECO:0000313" key="2">
    <source>
        <dbReference type="Proteomes" id="UP000824540"/>
    </source>
</evidence>
<dbReference type="EMBL" id="JAFBMS010000049">
    <property type="protein sequence ID" value="KAG9339867.1"/>
    <property type="molecule type" value="Genomic_DNA"/>
</dbReference>
<sequence length="96" mass="10600">MSLPGPLRYSGINSGGDNLYGTTCRSSTMGSAVSLSLWNHLSVLHYSIPCLSFTISLIFKWLNMENLIQHITIQFPKIGPKKFQNNPTGGRMAREG</sequence>
<evidence type="ECO:0000313" key="1">
    <source>
        <dbReference type="EMBL" id="KAG9339867.1"/>
    </source>
</evidence>
<name>A0A8T2NU43_9TELE</name>
<organism evidence="1 2">
    <name type="scientific">Albula glossodonta</name>
    <name type="common">roundjaw bonefish</name>
    <dbReference type="NCBI Taxonomy" id="121402"/>
    <lineage>
        <taxon>Eukaryota</taxon>
        <taxon>Metazoa</taxon>
        <taxon>Chordata</taxon>
        <taxon>Craniata</taxon>
        <taxon>Vertebrata</taxon>
        <taxon>Euteleostomi</taxon>
        <taxon>Actinopterygii</taxon>
        <taxon>Neopterygii</taxon>
        <taxon>Teleostei</taxon>
        <taxon>Albuliformes</taxon>
        <taxon>Albulidae</taxon>
        <taxon>Albula</taxon>
    </lineage>
</organism>
<keyword evidence="2" id="KW-1185">Reference proteome</keyword>
<accession>A0A8T2NU43</accession>
<proteinExistence type="predicted"/>
<gene>
    <name evidence="1" type="ORF">JZ751_022372</name>
</gene>
<dbReference type="Proteomes" id="UP000824540">
    <property type="component" value="Unassembled WGS sequence"/>
</dbReference>